<comment type="caution">
    <text evidence="8">The sequence shown here is derived from an EMBL/GenBank/DDBJ whole genome shotgun (WGS) entry which is preliminary data.</text>
</comment>
<dbReference type="AlphaFoldDB" id="A0AAD5Y0U4"/>
<evidence type="ECO:0000256" key="1">
    <source>
        <dbReference type="ARBA" id="ARBA00004141"/>
    </source>
</evidence>
<reference evidence="8" key="1">
    <citation type="submission" date="2020-05" db="EMBL/GenBank/DDBJ databases">
        <title>Phylogenomic resolution of chytrid fungi.</title>
        <authorList>
            <person name="Stajich J.E."/>
            <person name="Amses K."/>
            <person name="Simmons R."/>
            <person name="Seto K."/>
            <person name="Myers J."/>
            <person name="Bonds A."/>
            <person name="Quandt C.A."/>
            <person name="Barry K."/>
            <person name="Liu P."/>
            <person name="Grigoriev I."/>
            <person name="Longcore J.E."/>
            <person name="James T.Y."/>
        </authorList>
    </citation>
    <scope>NUCLEOTIDE SEQUENCE</scope>
    <source>
        <strain evidence="8">JEL0476</strain>
    </source>
</reference>
<feature type="transmembrane region" description="Helical" evidence="7">
    <location>
        <begin position="29"/>
        <end position="51"/>
    </location>
</feature>
<keyword evidence="5 7" id="KW-0472">Membrane</keyword>
<dbReference type="PANTHER" id="PTHR19282:SF544">
    <property type="entry name" value="TETRASPANIN"/>
    <property type="match status" value="1"/>
</dbReference>
<comment type="subcellular location">
    <subcellularLocation>
        <location evidence="1">Membrane</location>
        <topology evidence="1">Multi-pass membrane protein</topology>
    </subcellularLocation>
</comment>
<organism evidence="8 9">
    <name type="scientific">Clydaea vesicula</name>
    <dbReference type="NCBI Taxonomy" id="447962"/>
    <lineage>
        <taxon>Eukaryota</taxon>
        <taxon>Fungi</taxon>
        <taxon>Fungi incertae sedis</taxon>
        <taxon>Chytridiomycota</taxon>
        <taxon>Chytridiomycota incertae sedis</taxon>
        <taxon>Chytridiomycetes</taxon>
        <taxon>Lobulomycetales</taxon>
        <taxon>Lobulomycetaceae</taxon>
        <taxon>Clydaea</taxon>
    </lineage>
</organism>
<evidence type="ECO:0000256" key="5">
    <source>
        <dbReference type="ARBA" id="ARBA00023136"/>
    </source>
</evidence>
<dbReference type="SUPFAM" id="SSF48652">
    <property type="entry name" value="Tetraspanin"/>
    <property type="match status" value="1"/>
</dbReference>
<dbReference type="InterPro" id="IPR000301">
    <property type="entry name" value="Tetraspanin_animals"/>
</dbReference>
<evidence type="ECO:0000256" key="7">
    <source>
        <dbReference type="SAM" id="Phobius"/>
    </source>
</evidence>
<dbReference type="InterPro" id="IPR008952">
    <property type="entry name" value="Tetraspanin_EC2_sf"/>
</dbReference>
<keyword evidence="6" id="KW-1015">Disulfide bond</keyword>
<evidence type="ECO:0000256" key="3">
    <source>
        <dbReference type="ARBA" id="ARBA00022692"/>
    </source>
</evidence>
<feature type="transmembrane region" description="Helical" evidence="7">
    <location>
        <begin position="63"/>
        <end position="86"/>
    </location>
</feature>
<evidence type="ECO:0000313" key="9">
    <source>
        <dbReference type="Proteomes" id="UP001211065"/>
    </source>
</evidence>
<comment type="similarity">
    <text evidence="2">Belongs to the tetraspanin (TM4SF) family.</text>
</comment>
<proteinExistence type="inferred from homology"/>
<dbReference type="Proteomes" id="UP001211065">
    <property type="component" value="Unassembled WGS sequence"/>
</dbReference>
<keyword evidence="9" id="KW-1185">Reference proteome</keyword>
<gene>
    <name evidence="8" type="ORF">HK099_006655</name>
</gene>
<evidence type="ECO:0008006" key="10">
    <source>
        <dbReference type="Google" id="ProtNLM"/>
    </source>
</evidence>
<dbReference type="InterPro" id="IPR018499">
    <property type="entry name" value="Tetraspanin/Peripherin"/>
</dbReference>
<accession>A0AAD5Y0U4</accession>
<dbReference type="PANTHER" id="PTHR19282">
    <property type="entry name" value="TETRASPANIN"/>
    <property type="match status" value="1"/>
</dbReference>
<feature type="transmembrane region" description="Helical" evidence="7">
    <location>
        <begin position="98"/>
        <end position="118"/>
    </location>
</feature>
<dbReference type="GO" id="GO:0005886">
    <property type="term" value="C:plasma membrane"/>
    <property type="evidence" value="ECO:0007669"/>
    <property type="project" value="TreeGrafter"/>
</dbReference>
<dbReference type="EMBL" id="JADGJW010000059">
    <property type="protein sequence ID" value="KAJ3225517.1"/>
    <property type="molecule type" value="Genomic_DNA"/>
</dbReference>
<feature type="transmembrane region" description="Helical" evidence="7">
    <location>
        <begin position="195"/>
        <end position="217"/>
    </location>
</feature>
<protein>
    <recommendedName>
        <fullName evidence="10">Tetraspanin</fullName>
    </recommendedName>
</protein>
<evidence type="ECO:0000313" key="8">
    <source>
        <dbReference type="EMBL" id="KAJ3225517.1"/>
    </source>
</evidence>
<feature type="disulfide bond" evidence="6">
    <location>
        <begin position="156"/>
        <end position="170"/>
    </location>
</feature>
<evidence type="ECO:0000256" key="2">
    <source>
        <dbReference type="ARBA" id="ARBA00006840"/>
    </source>
</evidence>
<dbReference type="Pfam" id="PF00335">
    <property type="entry name" value="Tetraspanin"/>
    <property type="match status" value="1"/>
</dbReference>
<name>A0AAD5Y0U4_9FUNG</name>
<dbReference type="PRINTS" id="PR00259">
    <property type="entry name" value="TMFOUR"/>
</dbReference>
<evidence type="ECO:0000256" key="4">
    <source>
        <dbReference type="ARBA" id="ARBA00022989"/>
    </source>
</evidence>
<keyword evidence="4 7" id="KW-1133">Transmembrane helix</keyword>
<dbReference type="PIRSF" id="PIRSF002419">
    <property type="entry name" value="Tetraspanin"/>
    <property type="match status" value="1"/>
</dbReference>
<sequence length="252" mass="27338">MPFLSRIGTFSFSRESCFAASGFMFVKNILLFINFLSLLAGLILIGGGGYIQSRSSGDIVNLSGSIAAGAIVIGCMITIISFLGCFGAANEKGMLLKTYFALLILLVVLEIGIGAAAYHKQEDLGVLIEDSWRNNAYANSSITESIKTLEISFKCCGLRNITDAPVPKNCASKFEWNTSCYDAVLGSMESSLDTIGATGLAMGLIELVAIVFSAVLFNRIAKKEKQGESLMTDSWRINRSKVQYGYQNYQYL</sequence>
<evidence type="ECO:0000256" key="6">
    <source>
        <dbReference type="PIRSR" id="PIRSR002419-1"/>
    </source>
</evidence>
<keyword evidence="3 7" id="KW-0812">Transmembrane</keyword>